<evidence type="ECO:0000313" key="3">
    <source>
        <dbReference type="Proteomes" id="UP000283509"/>
    </source>
</evidence>
<dbReference type="Proteomes" id="UP000283509">
    <property type="component" value="Unassembled WGS sequence"/>
</dbReference>
<feature type="region of interest" description="Disordered" evidence="1">
    <location>
        <begin position="335"/>
        <end position="362"/>
    </location>
</feature>
<reference evidence="2 3" key="1">
    <citation type="submission" date="2018-04" db="EMBL/GenBank/DDBJ databases">
        <authorList>
            <person name="Zhang X."/>
            <person name="Yuan J."/>
            <person name="Li F."/>
            <person name="Xiang J."/>
        </authorList>
    </citation>
    <scope>NUCLEOTIDE SEQUENCE [LARGE SCALE GENOMIC DNA]</scope>
    <source>
        <tissue evidence="2">Muscle</tissue>
    </source>
</reference>
<accession>A0A423SEJ3</accession>
<protein>
    <submittedName>
        <fullName evidence="2">Uncharacterized protein</fullName>
    </submittedName>
</protein>
<name>A0A423SEJ3_PENVA</name>
<sequence length="427" mass="44932">MQAERQGPKTPPPFHGLHHADIEHAQICVRCPLPASLPSPLPSPPPPTPFYSPDGGRCLLPGPPVPPPSPFPSSTPFYSPAWRCLSPWPPSLPLSLPPLSHAFYSPAWSALLPGPLPPPLPPLPLFPRPSTHQRGGALLPGLPPPPSPFPLHALLLTSVEVPFSLASPPPLPPPPLPRPFYSPASLLPGLPPSPLPPLPSPTPFLLTSVEVPFSLAPSLPLSLPSPSPTPFYSPAGGALLPGLLPPPLPPLPSPRLLLTSVEVPFSWPSLPPPLPPSPSHALLLTSVERGGALLPGLACPSRDDLRQPTHVDAVVQLLDQVLRCQVLHTCPLASQRRSEANPREAGRRADKARRGFPSAAPDADFGEKIALHLPSPPGPPNRTGRRCSDVTQEVGLMGAIPATLRDGEIHSLMEGGGSSSIPLNFTP</sequence>
<gene>
    <name evidence="2" type="ORF">C7M84_019504</name>
</gene>
<organism evidence="2 3">
    <name type="scientific">Penaeus vannamei</name>
    <name type="common">Whiteleg shrimp</name>
    <name type="synonym">Litopenaeus vannamei</name>
    <dbReference type="NCBI Taxonomy" id="6689"/>
    <lineage>
        <taxon>Eukaryota</taxon>
        <taxon>Metazoa</taxon>
        <taxon>Ecdysozoa</taxon>
        <taxon>Arthropoda</taxon>
        <taxon>Crustacea</taxon>
        <taxon>Multicrustacea</taxon>
        <taxon>Malacostraca</taxon>
        <taxon>Eumalacostraca</taxon>
        <taxon>Eucarida</taxon>
        <taxon>Decapoda</taxon>
        <taxon>Dendrobranchiata</taxon>
        <taxon>Penaeoidea</taxon>
        <taxon>Penaeidae</taxon>
        <taxon>Penaeus</taxon>
    </lineage>
</organism>
<proteinExistence type="predicted"/>
<feature type="region of interest" description="Disordered" evidence="1">
    <location>
        <begin position="39"/>
        <end position="66"/>
    </location>
</feature>
<dbReference type="EMBL" id="QCYY01003573">
    <property type="protein sequence ID" value="ROT62640.1"/>
    <property type="molecule type" value="Genomic_DNA"/>
</dbReference>
<evidence type="ECO:0000313" key="2">
    <source>
        <dbReference type="EMBL" id="ROT62640.1"/>
    </source>
</evidence>
<dbReference type="AlphaFoldDB" id="A0A423SEJ3"/>
<feature type="compositionally biased region" description="Pro residues" evidence="1">
    <location>
        <begin position="39"/>
        <end position="50"/>
    </location>
</feature>
<keyword evidence="3" id="KW-1185">Reference proteome</keyword>
<comment type="caution">
    <text evidence="2">The sequence shown here is derived from an EMBL/GenBank/DDBJ whole genome shotgun (WGS) entry which is preliminary data.</text>
</comment>
<feature type="compositionally biased region" description="Basic and acidic residues" evidence="1">
    <location>
        <begin position="336"/>
        <end position="353"/>
    </location>
</feature>
<reference evidence="2 3" key="2">
    <citation type="submission" date="2019-01" db="EMBL/GenBank/DDBJ databases">
        <title>The decoding of complex shrimp genome reveals the adaptation for benthos swimmer, frequently molting mechanism and breeding impact on genome.</title>
        <authorList>
            <person name="Sun Y."/>
            <person name="Gao Y."/>
            <person name="Yu Y."/>
        </authorList>
    </citation>
    <scope>NUCLEOTIDE SEQUENCE [LARGE SCALE GENOMIC DNA]</scope>
    <source>
        <tissue evidence="2">Muscle</tissue>
    </source>
</reference>
<evidence type="ECO:0000256" key="1">
    <source>
        <dbReference type="SAM" id="MobiDB-lite"/>
    </source>
</evidence>